<proteinExistence type="predicted"/>
<reference evidence="2" key="1">
    <citation type="submission" date="2021-05" db="EMBL/GenBank/DDBJ databases">
        <authorList>
            <person name="Alioto T."/>
            <person name="Alioto T."/>
            <person name="Gomez Garrido J."/>
        </authorList>
    </citation>
    <scope>NUCLEOTIDE SEQUENCE</scope>
</reference>
<organism evidence="2">
    <name type="scientific">Cacopsylla melanoneura</name>
    <dbReference type="NCBI Taxonomy" id="428564"/>
    <lineage>
        <taxon>Eukaryota</taxon>
        <taxon>Metazoa</taxon>
        <taxon>Ecdysozoa</taxon>
        <taxon>Arthropoda</taxon>
        <taxon>Hexapoda</taxon>
        <taxon>Insecta</taxon>
        <taxon>Pterygota</taxon>
        <taxon>Neoptera</taxon>
        <taxon>Paraneoptera</taxon>
        <taxon>Hemiptera</taxon>
        <taxon>Sternorrhyncha</taxon>
        <taxon>Psylloidea</taxon>
        <taxon>Psyllidae</taxon>
        <taxon>Psyllinae</taxon>
        <taxon>Cacopsylla</taxon>
    </lineage>
</organism>
<dbReference type="AlphaFoldDB" id="A0A8D9BEF9"/>
<sequence>MRLLTLGTLKMKLCMIPICLKMVIIPIIINVGSYVSYYLLGMCSCVPPRLPHPNIETPEKIIDKNDYLIRKVLMDDCSYLNHPKLEWTKILFLFSETNIKVPIPRIIKINHEMDKDELDSKHESYTSEIYDNTTDGYYSRQNKVNSELNPTLNEQFIVITNTEGSISEQIRKEIDPMVNTSEKVQEEIVLENNLGSSISTEPFVNQSKTNLLYDLYGISNLSLQDLVPMKHHFPEIFYRNSFTKNYRTFQNNNKNKTSVRKLRFRIINRVKGKKSNYSQNLFEFLKTKSQKTLNDSSIQQTRASASTSKLNFVNHLMKSDLNNTNKYTNNTQKMFEYFKPKNKKLSSESDLCCSIYDSNDNDELSKYFNMKNISDINDSNICTEIKNRIEALKTKKGNIISNITNKILFLRSPKPPMNISINKPKYINILKNFFNKKKKLNEGDKNFGTLEVQTKTKGTKEYTSQHDYLFTCGADSLAFESPDGKETIKPIQNPKQLGMKEYGAVDNRHSANDSEGTYPSTHLGEEILMNNKLRGSALVGPLDIENTHEAKTSYDDNLTPEETCRKDQKLCGSSKNQLTFLNGKDMQITNYTNPAHSYNLPLNENIIHTLLDFIEDESHIQVYNEMKLHSNRSLLEQEVERLENDIVRNHNIENGGNASEDVQNIVKRQITSSGE</sequence>
<protein>
    <submittedName>
        <fullName evidence="2">Uncharacterized protein</fullName>
    </submittedName>
</protein>
<keyword evidence="1" id="KW-1133">Transmembrane helix</keyword>
<feature type="transmembrane region" description="Helical" evidence="1">
    <location>
        <begin position="20"/>
        <end position="40"/>
    </location>
</feature>
<keyword evidence="1" id="KW-0812">Transmembrane</keyword>
<accession>A0A8D9BEF9</accession>
<keyword evidence="1" id="KW-0472">Membrane</keyword>
<name>A0A8D9BEF9_9HEMI</name>
<evidence type="ECO:0000313" key="2">
    <source>
        <dbReference type="EMBL" id="CAG6783724.1"/>
    </source>
</evidence>
<dbReference type="EMBL" id="HBUF01634023">
    <property type="protein sequence ID" value="CAG6783724.1"/>
    <property type="molecule type" value="Transcribed_RNA"/>
</dbReference>
<evidence type="ECO:0000256" key="1">
    <source>
        <dbReference type="SAM" id="Phobius"/>
    </source>
</evidence>